<comment type="subcellular location">
    <subcellularLocation>
        <location evidence="2">Secreted</location>
    </subcellularLocation>
</comment>
<comment type="catalytic activity">
    <reaction evidence="1">
        <text>a 1,2-diacyl-sn-glycero-3-phosphocholine + H2O = a 2-acyl-sn-glycero-3-phosphocholine + a fatty acid + H(+)</text>
        <dbReference type="Rhea" id="RHEA:18689"/>
        <dbReference type="ChEBI" id="CHEBI:15377"/>
        <dbReference type="ChEBI" id="CHEBI:15378"/>
        <dbReference type="ChEBI" id="CHEBI:28868"/>
        <dbReference type="ChEBI" id="CHEBI:57643"/>
        <dbReference type="ChEBI" id="CHEBI:57875"/>
        <dbReference type="EC" id="3.1.1.32"/>
    </reaction>
</comment>
<dbReference type="InterPro" id="IPR000734">
    <property type="entry name" value="TAG_lipase"/>
</dbReference>
<dbReference type="SUPFAM" id="SSF53474">
    <property type="entry name" value="alpha/beta-Hydrolases"/>
    <property type="match status" value="1"/>
</dbReference>
<keyword evidence="6" id="KW-0378">Hydrolase</keyword>
<evidence type="ECO:0000313" key="9">
    <source>
        <dbReference type="Proteomes" id="UP000829291"/>
    </source>
</evidence>
<dbReference type="Pfam" id="PF00151">
    <property type="entry name" value="Lipase"/>
    <property type="match status" value="1"/>
</dbReference>
<organism evidence="9 10">
    <name type="scientific">Neodiprion lecontei</name>
    <name type="common">Redheaded pine sawfly</name>
    <dbReference type="NCBI Taxonomy" id="441921"/>
    <lineage>
        <taxon>Eukaryota</taxon>
        <taxon>Metazoa</taxon>
        <taxon>Ecdysozoa</taxon>
        <taxon>Arthropoda</taxon>
        <taxon>Hexapoda</taxon>
        <taxon>Insecta</taxon>
        <taxon>Pterygota</taxon>
        <taxon>Neoptera</taxon>
        <taxon>Endopterygota</taxon>
        <taxon>Hymenoptera</taxon>
        <taxon>Tenthredinoidea</taxon>
        <taxon>Diprionidae</taxon>
        <taxon>Diprioninae</taxon>
        <taxon>Neodiprion</taxon>
    </lineage>
</organism>
<evidence type="ECO:0000313" key="10">
    <source>
        <dbReference type="RefSeq" id="XP_046602691.1"/>
    </source>
</evidence>
<dbReference type="PANTHER" id="PTHR11610">
    <property type="entry name" value="LIPASE"/>
    <property type="match status" value="1"/>
</dbReference>
<evidence type="ECO:0000256" key="1">
    <source>
        <dbReference type="ARBA" id="ARBA00000111"/>
    </source>
</evidence>
<dbReference type="EC" id="3.1.1.32" evidence="4"/>
<evidence type="ECO:0000256" key="7">
    <source>
        <dbReference type="RuleBase" id="RU004262"/>
    </source>
</evidence>
<comment type="similarity">
    <text evidence="3 7">Belongs to the AB hydrolase superfamily. Lipase family.</text>
</comment>
<dbReference type="InterPro" id="IPR013818">
    <property type="entry name" value="Lipase"/>
</dbReference>
<evidence type="ECO:0000259" key="8">
    <source>
        <dbReference type="Pfam" id="PF00151"/>
    </source>
</evidence>
<dbReference type="PRINTS" id="PR00821">
    <property type="entry name" value="TAGLIPASE"/>
</dbReference>
<dbReference type="InterPro" id="IPR033906">
    <property type="entry name" value="Lipase_N"/>
</dbReference>
<dbReference type="CDD" id="cd00707">
    <property type="entry name" value="Pancreat_lipase_like"/>
    <property type="match status" value="1"/>
</dbReference>
<name>A0ABM3GR12_NEOLC</name>
<evidence type="ECO:0000256" key="6">
    <source>
        <dbReference type="ARBA" id="ARBA00022801"/>
    </source>
</evidence>
<dbReference type="InterPro" id="IPR029058">
    <property type="entry name" value="AB_hydrolase_fold"/>
</dbReference>
<gene>
    <name evidence="10" type="primary">LOC124296636</name>
</gene>
<reference evidence="10" key="1">
    <citation type="submission" date="2025-08" db="UniProtKB">
        <authorList>
            <consortium name="RefSeq"/>
        </authorList>
    </citation>
    <scope>IDENTIFICATION</scope>
    <source>
        <tissue evidence="10">Thorax and Abdomen</tissue>
    </source>
</reference>
<dbReference type="Proteomes" id="UP000829291">
    <property type="component" value="Chromosome 1"/>
</dbReference>
<proteinExistence type="inferred from homology"/>
<protein>
    <recommendedName>
        <fullName evidence="4">phospholipase A1</fullName>
        <ecNumber evidence="4">3.1.1.32</ecNumber>
    </recommendedName>
</protein>
<evidence type="ECO:0000256" key="2">
    <source>
        <dbReference type="ARBA" id="ARBA00004613"/>
    </source>
</evidence>
<keyword evidence="9" id="KW-1185">Reference proteome</keyword>
<dbReference type="RefSeq" id="XP_046602691.1">
    <property type="nucleotide sequence ID" value="XM_046746735.1"/>
</dbReference>
<evidence type="ECO:0000256" key="5">
    <source>
        <dbReference type="ARBA" id="ARBA00022525"/>
    </source>
</evidence>
<dbReference type="GeneID" id="124296636"/>
<dbReference type="Gene3D" id="3.40.50.1820">
    <property type="entry name" value="alpha/beta hydrolase"/>
    <property type="match status" value="1"/>
</dbReference>
<accession>A0ABM3GR12</accession>
<dbReference type="PANTHER" id="PTHR11610:SF169">
    <property type="entry name" value="GH15759P-RELATED"/>
    <property type="match status" value="1"/>
</dbReference>
<keyword evidence="5" id="KW-0964">Secreted</keyword>
<evidence type="ECO:0000256" key="4">
    <source>
        <dbReference type="ARBA" id="ARBA00013179"/>
    </source>
</evidence>
<feature type="domain" description="Lipase" evidence="8">
    <location>
        <begin position="56"/>
        <end position="344"/>
    </location>
</feature>
<evidence type="ECO:0000256" key="3">
    <source>
        <dbReference type="ARBA" id="ARBA00010701"/>
    </source>
</evidence>
<sequence length="355" mass="39125">MKLGRYYHCSFGSVFNLLEGIPVQRYSPPTLLGNNPAHISPFPTGNCTLCCPIEPDQDIQYQLYTRRNPTIPNILAINDATTLQRSSFNRSNPTIFYIHGYSERAPGLSAATIRDAYLRRGEYNVVLVDWGKLSALPWYITAVRNTRIVGPHVAGMVRWLEAQGAVPASRVHVIGFSLGAEVAGFMGKSLIPQQQVGRITGLDAAFPLYMNTGTDGHLTATDASFVDVIHTDGGIFGFPSPLGHADFYPNGGRPTQPGCTADNIIFDGITRVLNQYIACGHNRAWQFYAESVGDPNGFPASRCSRWRIEIPGNCTWTPDARMGFAADSRIRGMFYLRTNAQPPFARNTTGYGIRR</sequence>